<keyword evidence="3" id="KW-1185">Reference proteome</keyword>
<accession>A0A7W6MS12</accession>
<organism evidence="2 3">
    <name type="scientific">Aurantimonas endophytica</name>
    <dbReference type="NCBI Taxonomy" id="1522175"/>
    <lineage>
        <taxon>Bacteria</taxon>
        <taxon>Pseudomonadati</taxon>
        <taxon>Pseudomonadota</taxon>
        <taxon>Alphaproteobacteria</taxon>
        <taxon>Hyphomicrobiales</taxon>
        <taxon>Aurantimonadaceae</taxon>
        <taxon>Aurantimonas</taxon>
    </lineage>
</organism>
<dbReference type="AlphaFoldDB" id="A0A7W6MS12"/>
<dbReference type="RefSeq" id="WP_183211239.1">
    <property type="nucleotide sequence ID" value="NZ_JAAAMM010000007.1"/>
</dbReference>
<dbReference type="EMBL" id="JACIEM010000007">
    <property type="protein sequence ID" value="MBB4005655.1"/>
    <property type="molecule type" value="Genomic_DNA"/>
</dbReference>
<dbReference type="Proteomes" id="UP000588647">
    <property type="component" value="Unassembled WGS sequence"/>
</dbReference>
<name>A0A7W6MS12_9HYPH</name>
<sequence length="136" mass="14525">MLNNRSVLVLAAMAASATLAHAASLEALQGAWVEVQSECGDIFEGQGGELAFRDKGSSLNTGLIISGSRIEGPNATCTAERVHEGDQGLMTVLMTCATQIMSGGISTSFRVIDADHFERYENAFPDIAVRYQRCEP</sequence>
<proteinExistence type="predicted"/>
<comment type="caution">
    <text evidence="2">The sequence shown here is derived from an EMBL/GenBank/DDBJ whole genome shotgun (WGS) entry which is preliminary data.</text>
</comment>
<evidence type="ECO:0000313" key="3">
    <source>
        <dbReference type="Proteomes" id="UP000588647"/>
    </source>
</evidence>
<feature type="chain" id="PRO_5030959273" evidence="1">
    <location>
        <begin position="23"/>
        <end position="136"/>
    </location>
</feature>
<reference evidence="2 3" key="1">
    <citation type="submission" date="2020-08" db="EMBL/GenBank/DDBJ databases">
        <title>Genomic Encyclopedia of Type Strains, Phase IV (KMG-IV): sequencing the most valuable type-strain genomes for metagenomic binning, comparative biology and taxonomic classification.</title>
        <authorList>
            <person name="Goeker M."/>
        </authorList>
    </citation>
    <scope>NUCLEOTIDE SEQUENCE [LARGE SCALE GENOMIC DNA]</scope>
    <source>
        <strain evidence="2 3">DSM 103570</strain>
    </source>
</reference>
<protein>
    <submittedName>
        <fullName evidence="2">Uncharacterized protein</fullName>
    </submittedName>
</protein>
<feature type="signal peptide" evidence="1">
    <location>
        <begin position="1"/>
        <end position="22"/>
    </location>
</feature>
<evidence type="ECO:0000313" key="2">
    <source>
        <dbReference type="EMBL" id="MBB4005655.1"/>
    </source>
</evidence>
<evidence type="ECO:0000256" key="1">
    <source>
        <dbReference type="SAM" id="SignalP"/>
    </source>
</evidence>
<gene>
    <name evidence="2" type="ORF">GGR03_004757</name>
</gene>
<keyword evidence="1" id="KW-0732">Signal</keyword>